<evidence type="ECO:0000256" key="5">
    <source>
        <dbReference type="ARBA" id="ARBA00023187"/>
    </source>
</evidence>
<keyword evidence="4" id="KW-0747">Spliceosome</keyword>
<keyword evidence="5" id="KW-0508">mRNA splicing</keyword>
<dbReference type="SMART" id="SM01115">
    <property type="entry name" value="cwf21"/>
    <property type="match status" value="1"/>
</dbReference>
<sequence>MYNGIGLNTPRGSGTNGYVVRNLSFVRPPRTDRMQDSAAKDLKADKPTIRAPNKDILLHDRKRKVEVQCMELRIKLEDEGLDVDEVESKVQQLRESLMNKFDQVQPRDAKSLQEHETHQRNAAKEEENKKMMRALKIDSDYVEGAAFDQELQEKKRQERIAKYQEMKENELRNLEKRRRRERSPSPPPRSSRRDDRESRDKRRRTTAGTTSSRRRRSRSPTPSSASEDEWESRKSRSSRRHQRRSPSRSRSPSDSDRDRRSHRVRVQSPPPRPSSSSRRSHRRRSPSYTSSESEDDRRDRKSSSNSRRRNRSPSSDSGSSVVEERSRRGRKRSHSVSSSASGSSESD</sequence>
<feature type="domain" description="CWF21" evidence="8">
    <location>
        <begin position="57"/>
        <end position="102"/>
    </location>
</feature>
<feature type="region of interest" description="Disordered" evidence="7">
    <location>
        <begin position="98"/>
        <end position="128"/>
    </location>
</feature>
<dbReference type="EMBL" id="JAIXMP010000003">
    <property type="protein sequence ID" value="KAI9275649.1"/>
    <property type="molecule type" value="Genomic_DNA"/>
</dbReference>
<dbReference type="Pfam" id="PF08312">
    <property type="entry name" value="cwf21"/>
    <property type="match status" value="1"/>
</dbReference>
<evidence type="ECO:0000256" key="4">
    <source>
        <dbReference type="ARBA" id="ARBA00022728"/>
    </source>
</evidence>
<comment type="subcellular location">
    <subcellularLocation>
        <location evidence="1">Nucleus</location>
    </subcellularLocation>
</comment>
<proteinExistence type="inferred from homology"/>
<feature type="compositionally biased region" description="Basic and acidic residues" evidence="7">
    <location>
        <begin position="105"/>
        <end position="128"/>
    </location>
</feature>
<comment type="caution">
    <text evidence="9">The sequence shown here is derived from an EMBL/GenBank/DDBJ whole genome shotgun (WGS) entry which is preliminary data.</text>
</comment>
<feature type="compositionally biased region" description="Basic and acidic residues" evidence="7">
    <location>
        <begin position="164"/>
        <end position="174"/>
    </location>
</feature>
<keyword evidence="10" id="KW-1185">Reference proteome</keyword>
<accession>A0AAD5PI55</accession>
<dbReference type="GO" id="GO:0006397">
    <property type="term" value="P:mRNA processing"/>
    <property type="evidence" value="ECO:0007669"/>
    <property type="project" value="UniProtKB-KW"/>
</dbReference>
<dbReference type="GO" id="GO:0005681">
    <property type="term" value="C:spliceosomal complex"/>
    <property type="evidence" value="ECO:0007669"/>
    <property type="project" value="UniProtKB-KW"/>
</dbReference>
<protein>
    <recommendedName>
        <fullName evidence="8">CWF21 domain-containing protein</fullName>
    </recommendedName>
</protein>
<feature type="compositionally biased region" description="Basic residues" evidence="7">
    <location>
        <begin position="235"/>
        <end position="247"/>
    </location>
</feature>
<dbReference type="PANTHER" id="PTHR36562:SF5">
    <property type="entry name" value="SERINE_ARGININE REPETITIVE MATRIX 2"/>
    <property type="match status" value="1"/>
</dbReference>
<reference evidence="9" key="2">
    <citation type="submission" date="2023-02" db="EMBL/GenBank/DDBJ databases">
        <authorList>
            <consortium name="DOE Joint Genome Institute"/>
            <person name="Mondo S.J."/>
            <person name="Chang Y."/>
            <person name="Wang Y."/>
            <person name="Ahrendt S."/>
            <person name="Andreopoulos W."/>
            <person name="Barry K."/>
            <person name="Beard J."/>
            <person name="Benny G.L."/>
            <person name="Blankenship S."/>
            <person name="Bonito G."/>
            <person name="Cuomo C."/>
            <person name="Desiro A."/>
            <person name="Gervers K.A."/>
            <person name="Hundley H."/>
            <person name="Kuo A."/>
            <person name="LaButti K."/>
            <person name="Lang B.F."/>
            <person name="Lipzen A."/>
            <person name="O'Donnell K."/>
            <person name="Pangilinan J."/>
            <person name="Reynolds N."/>
            <person name="Sandor L."/>
            <person name="Smith M.W."/>
            <person name="Tsang A."/>
            <person name="Grigoriev I.V."/>
            <person name="Stajich J.E."/>
            <person name="Spatafora J.W."/>
        </authorList>
    </citation>
    <scope>NUCLEOTIDE SEQUENCE</scope>
    <source>
        <strain evidence="9">RSA 2281</strain>
    </source>
</reference>
<evidence type="ECO:0000256" key="7">
    <source>
        <dbReference type="SAM" id="MobiDB-lite"/>
    </source>
</evidence>
<dbReference type="CDD" id="cd21372">
    <property type="entry name" value="cwf21_CWC21-like"/>
    <property type="match status" value="1"/>
</dbReference>
<dbReference type="AlphaFoldDB" id="A0AAD5PI55"/>
<feature type="compositionally biased region" description="Low complexity" evidence="7">
    <location>
        <begin position="312"/>
        <end position="321"/>
    </location>
</feature>
<gene>
    <name evidence="9" type="ORF">BDA99DRAFT_496107</name>
</gene>
<evidence type="ECO:0000256" key="1">
    <source>
        <dbReference type="ARBA" id="ARBA00004123"/>
    </source>
</evidence>
<evidence type="ECO:0000313" key="9">
    <source>
        <dbReference type="EMBL" id="KAI9275649.1"/>
    </source>
</evidence>
<dbReference type="PANTHER" id="PTHR36562">
    <property type="entry name" value="SERINE/ARGININE REPETITIVE MATRIX 2"/>
    <property type="match status" value="1"/>
</dbReference>
<reference evidence="9" key="1">
    <citation type="journal article" date="2022" name="IScience">
        <title>Evolution of zygomycete secretomes and the origins of terrestrial fungal ecologies.</title>
        <authorList>
            <person name="Chang Y."/>
            <person name="Wang Y."/>
            <person name="Mondo S."/>
            <person name="Ahrendt S."/>
            <person name="Andreopoulos W."/>
            <person name="Barry K."/>
            <person name="Beard J."/>
            <person name="Benny G.L."/>
            <person name="Blankenship S."/>
            <person name="Bonito G."/>
            <person name="Cuomo C."/>
            <person name="Desiro A."/>
            <person name="Gervers K.A."/>
            <person name="Hundley H."/>
            <person name="Kuo A."/>
            <person name="LaButti K."/>
            <person name="Lang B.F."/>
            <person name="Lipzen A."/>
            <person name="O'Donnell K."/>
            <person name="Pangilinan J."/>
            <person name="Reynolds N."/>
            <person name="Sandor L."/>
            <person name="Smith M.E."/>
            <person name="Tsang A."/>
            <person name="Grigoriev I.V."/>
            <person name="Stajich J.E."/>
            <person name="Spatafora J.W."/>
        </authorList>
    </citation>
    <scope>NUCLEOTIDE SEQUENCE</scope>
    <source>
        <strain evidence="9">RSA 2281</strain>
    </source>
</reference>
<evidence type="ECO:0000256" key="2">
    <source>
        <dbReference type="ARBA" id="ARBA00005954"/>
    </source>
</evidence>
<evidence type="ECO:0000259" key="8">
    <source>
        <dbReference type="SMART" id="SM01115"/>
    </source>
</evidence>
<feature type="compositionally biased region" description="Low complexity" evidence="7">
    <location>
        <begin position="335"/>
        <end position="347"/>
    </location>
</feature>
<evidence type="ECO:0000256" key="3">
    <source>
        <dbReference type="ARBA" id="ARBA00022664"/>
    </source>
</evidence>
<keyword evidence="3" id="KW-0507">mRNA processing</keyword>
<dbReference type="GO" id="GO:0008380">
    <property type="term" value="P:RNA splicing"/>
    <property type="evidence" value="ECO:0007669"/>
    <property type="project" value="UniProtKB-KW"/>
</dbReference>
<name>A0AAD5PI55_9FUNG</name>
<organism evidence="9 10">
    <name type="scientific">Phascolomyces articulosus</name>
    <dbReference type="NCBI Taxonomy" id="60185"/>
    <lineage>
        <taxon>Eukaryota</taxon>
        <taxon>Fungi</taxon>
        <taxon>Fungi incertae sedis</taxon>
        <taxon>Mucoromycota</taxon>
        <taxon>Mucoromycotina</taxon>
        <taxon>Mucoromycetes</taxon>
        <taxon>Mucorales</taxon>
        <taxon>Lichtheimiaceae</taxon>
        <taxon>Phascolomyces</taxon>
    </lineage>
</organism>
<dbReference type="InterPro" id="IPR013170">
    <property type="entry name" value="mRNA_splic_Cwf21_dom"/>
</dbReference>
<keyword evidence="6" id="KW-0539">Nucleus</keyword>
<feature type="compositionally biased region" description="Basic and acidic residues" evidence="7">
    <location>
        <begin position="191"/>
        <end position="200"/>
    </location>
</feature>
<comment type="similarity">
    <text evidence="2">Belongs to the CWC21 family.</text>
</comment>
<dbReference type="Gene3D" id="6.10.140.420">
    <property type="match status" value="1"/>
</dbReference>
<feature type="region of interest" description="Disordered" evidence="7">
    <location>
        <begin position="164"/>
        <end position="347"/>
    </location>
</feature>
<evidence type="ECO:0000256" key="6">
    <source>
        <dbReference type="ARBA" id="ARBA00023242"/>
    </source>
</evidence>
<dbReference type="Proteomes" id="UP001209540">
    <property type="component" value="Unassembled WGS sequence"/>
</dbReference>
<dbReference type="InterPro" id="IPR051372">
    <property type="entry name" value="CWC21"/>
</dbReference>
<evidence type="ECO:0000313" key="10">
    <source>
        <dbReference type="Proteomes" id="UP001209540"/>
    </source>
</evidence>